<protein>
    <submittedName>
        <fullName evidence="1">NHLP leader peptide family natural product</fullName>
    </submittedName>
</protein>
<name>A0A7X5JB03_9HYPH</name>
<dbReference type="Gene3D" id="3.90.330.10">
    <property type="entry name" value="Nitrile hydratase alpha /Thiocyanate hydrolase gamma"/>
    <property type="match status" value="1"/>
</dbReference>
<reference evidence="2" key="1">
    <citation type="submission" date="2020-01" db="EMBL/GenBank/DDBJ databases">
        <authorList>
            <person name="Fang Y."/>
            <person name="Sun R."/>
            <person name="Nie L."/>
            <person name="He J."/>
            <person name="Hao L."/>
            <person name="Wang L."/>
            <person name="Su S."/>
            <person name="Lv E."/>
            <person name="Zhang Z."/>
            <person name="Xie R."/>
            <person name="Liu H."/>
        </authorList>
    </citation>
    <scope>NUCLEOTIDE SEQUENCE [LARGE SCALE GENOMIC DNA]</scope>
    <source>
        <strain evidence="2">XCT-53</strain>
    </source>
</reference>
<organism evidence="1 2">
    <name type="scientific">Pannonibacter tanglangensis</name>
    <dbReference type="NCBI Taxonomy" id="2750084"/>
    <lineage>
        <taxon>Bacteria</taxon>
        <taxon>Pseudomonadati</taxon>
        <taxon>Pseudomonadota</taxon>
        <taxon>Alphaproteobacteria</taxon>
        <taxon>Hyphomicrobiales</taxon>
        <taxon>Stappiaceae</taxon>
        <taxon>Pannonibacter</taxon>
    </lineage>
</organism>
<keyword evidence="2" id="KW-1185">Reference proteome</keyword>
<evidence type="ECO:0000313" key="1">
    <source>
        <dbReference type="EMBL" id="NBN79935.1"/>
    </source>
</evidence>
<gene>
    <name evidence="1" type="ORF">GWI72_16780</name>
</gene>
<dbReference type="SUPFAM" id="SSF56209">
    <property type="entry name" value="Nitrile hydratase alpha chain"/>
    <property type="match status" value="1"/>
</dbReference>
<dbReference type="AlphaFoldDB" id="A0A7X5JB03"/>
<evidence type="ECO:0000313" key="2">
    <source>
        <dbReference type="Proteomes" id="UP000586722"/>
    </source>
</evidence>
<dbReference type="GO" id="GO:0003824">
    <property type="term" value="F:catalytic activity"/>
    <property type="evidence" value="ECO:0007669"/>
    <property type="project" value="InterPro"/>
</dbReference>
<dbReference type="InterPro" id="IPR036648">
    <property type="entry name" value="CN_Hdrase_a/SCN_Hdrase_g_sf"/>
</dbReference>
<sequence length="116" mass="12588">MTATNDFADGLTKARAHIEAALIARATEDERFRALLKADPHAALKELMGTDPIPSLTIRVVEEQPGEVTLVLPRQIAEDELPDELLDLASGGVSFSSFVDYSTLLRASPNTRACPR</sequence>
<dbReference type="Proteomes" id="UP000586722">
    <property type="component" value="Unassembled WGS sequence"/>
</dbReference>
<proteinExistence type="predicted"/>
<dbReference type="GO" id="GO:0046914">
    <property type="term" value="F:transition metal ion binding"/>
    <property type="evidence" value="ECO:0007669"/>
    <property type="project" value="InterPro"/>
</dbReference>
<accession>A0A7X5JB03</accession>
<comment type="caution">
    <text evidence="1">The sequence shown here is derived from an EMBL/GenBank/DDBJ whole genome shotgun (WGS) entry which is preliminary data.</text>
</comment>
<dbReference type="EMBL" id="JAABLQ010000002">
    <property type="protein sequence ID" value="NBN79935.1"/>
    <property type="molecule type" value="Genomic_DNA"/>
</dbReference>
<dbReference type="RefSeq" id="WP_161677094.1">
    <property type="nucleotide sequence ID" value="NZ_JAABLP010000004.1"/>
</dbReference>